<evidence type="ECO:0000256" key="5">
    <source>
        <dbReference type="ARBA" id="ARBA00023136"/>
    </source>
</evidence>
<evidence type="ECO:0000259" key="9">
    <source>
        <dbReference type="Pfam" id="PF12704"/>
    </source>
</evidence>
<dbReference type="Proteomes" id="UP000317839">
    <property type="component" value="Unassembled WGS sequence"/>
</dbReference>
<evidence type="ECO:0000256" key="7">
    <source>
        <dbReference type="SAM" id="Phobius"/>
    </source>
</evidence>
<proteinExistence type="inferred from homology"/>
<gene>
    <name evidence="10" type="ORF">FLL45_00425</name>
</gene>
<dbReference type="AlphaFoldDB" id="A0A545TGX9"/>
<organism evidence="10 11">
    <name type="scientific">Aliikangiella marina</name>
    <dbReference type="NCBI Taxonomy" id="1712262"/>
    <lineage>
        <taxon>Bacteria</taxon>
        <taxon>Pseudomonadati</taxon>
        <taxon>Pseudomonadota</taxon>
        <taxon>Gammaproteobacteria</taxon>
        <taxon>Oceanospirillales</taxon>
        <taxon>Pleioneaceae</taxon>
        <taxon>Aliikangiella</taxon>
    </lineage>
</organism>
<dbReference type="GO" id="GO:0005886">
    <property type="term" value="C:plasma membrane"/>
    <property type="evidence" value="ECO:0007669"/>
    <property type="project" value="UniProtKB-SubCell"/>
</dbReference>
<feature type="transmembrane region" description="Helical" evidence="7">
    <location>
        <begin position="16"/>
        <end position="38"/>
    </location>
</feature>
<sequence length="403" mass="44685">MEIKPILSALSRNKTGALLIALQIALTMTIIVNSVFMIQHRQGQMDRESGINEADTFILSYMGFAEDYNEKTQLIEDLNFIRELPGVVDAVQTNSAPLTGGGWSMSLATETGPDADDVGTAIYFVDDHGVNAFGVNLIAGRNFTADEIIWRERTSTKWPGQGVITKALAADLFEDDWQSALGKTVYISETQPINIVGIIDKMQAPWNGWSGVERTLLVPSYTEFGGARIFIRTEPGERDRLMTEIEEQLVANYKGRLIRRVRSMEEVRTDSYRSHNGMNTILKTLIICLTVVTALGIVGLASFSVNRRKKQIGTRRALGARKLDILRYFMVENFLITTFGVVLGAVMTIGLNMVLVDMLDLPKIDWYYIPAGMAVLWFIGLMAVFGPAKKACQISPALATRSV</sequence>
<evidence type="ECO:0000256" key="1">
    <source>
        <dbReference type="ARBA" id="ARBA00004651"/>
    </source>
</evidence>
<feature type="transmembrane region" description="Helical" evidence="7">
    <location>
        <begin position="326"/>
        <end position="354"/>
    </location>
</feature>
<dbReference type="InterPro" id="IPR050250">
    <property type="entry name" value="Macrolide_Exporter_MacB"/>
</dbReference>
<comment type="similarity">
    <text evidence="6">Belongs to the ABC-4 integral membrane protein family.</text>
</comment>
<comment type="caution">
    <text evidence="10">The sequence shown here is derived from an EMBL/GenBank/DDBJ whole genome shotgun (WGS) entry which is preliminary data.</text>
</comment>
<evidence type="ECO:0000259" key="8">
    <source>
        <dbReference type="Pfam" id="PF02687"/>
    </source>
</evidence>
<dbReference type="PANTHER" id="PTHR30572">
    <property type="entry name" value="MEMBRANE COMPONENT OF TRANSPORTER-RELATED"/>
    <property type="match status" value="1"/>
</dbReference>
<evidence type="ECO:0000256" key="2">
    <source>
        <dbReference type="ARBA" id="ARBA00022475"/>
    </source>
</evidence>
<dbReference type="EMBL" id="VIKR01000001">
    <property type="protein sequence ID" value="TQV76465.1"/>
    <property type="molecule type" value="Genomic_DNA"/>
</dbReference>
<accession>A0A545TGX9</accession>
<feature type="domain" description="MacB-like periplasmic core" evidence="9">
    <location>
        <begin position="26"/>
        <end position="246"/>
    </location>
</feature>
<name>A0A545TGX9_9GAMM</name>
<dbReference type="RefSeq" id="WP_142887826.1">
    <property type="nucleotide sequence ID" value="NZ_VIKR01000001.1"/>
</dbReference>
<feature type="transmembrane region" description="Helical" evidence="7">
    <location>
        <begin position="366"/>
        <end position="385"/>
    </location>
</feature>
<keyword evidence="4 7" id="KW-1133">Transmembrane helix</keyword>
<dbReference type="OrthoDB" id="9770036at2"/>
<dbReference type="InterPro" id="IPR025857">
    <property type="entry name" value="MacB_PCD"/>
</dbReference>
<feature type="domain" description="ABC3 transporter permease C-terminal" evidence="8">
    <location>
        <begin position="285"/>
        <end position="396"/>
    </location>
</feature>
<evidence type="ECO:0000256" key="4">
    <source>
        <dbReference type="ARBA" id="ARBA00022989"/>
    </source>
</evidence>
<dbReference type="PANTHER" id="PTHR30572:SF4">
    <property type="entry name" value="ABC TRANSPORTER PERMEASE YTRF"/>
    <property type="match status" value="1"/>
</dbReference>
<dbReference type="GO" id="GO:0022857">
    <property type="term" value="F:transmembrane transporter activity"/>
    <property type="evidence" value="ECO:0007669"/>
    <property type="project" value="TreeGrafter"/>
</dbReference>
<keyword evidence="5 7" id="KW-0472">Membrane</keyword>
<evidence type="ECO:0000256" key="3">
    <source>
        <dbReference type="ARBA" id="ARBA00022692"/>
    </source>
</evidence>
<protein>
    <submittedName>
        <fullName evidence="10">FtsX-like permease family protein</fullName>
    </submittedName>
</protein>
<comment type="subcellular location">
    <subcellularLocation>
        <location evidence="1">Cell membrane</location>
        <topology evidence="1">Multi-pass membrane protein</topology>
    </subcellularLocation>
</comment>
<keyword evidence="3 7" id="KW-0812">Transmembrane</keyword>
<keyword evidence="11" id="KW-1185">Reference proteome</keyword>
<dbReference type="Pfam" id="PF12704">
    <property type="entry name" value="MacB_PCD"/>
    <property type="match status" value="1"/>
</dbReference>
<evidence type="ECO:0000313" key="11">
    <source>
        <dbReference type="Proteomes" id="UP000317839"/>
    </source>
</evidence>
<feature type="transmembrane region" description="Helical" evidence="7">
    <location>
        <begin position="281"/>
        <end position="305"/>
    </location>
</feature>
<evidence type="ECO:0000313" key="10">
    <source>
        <dbReference type="EMBL" id="TQV76465.1"/>
    </source>
</evidence>
<dbReference type="InterPro" id="IPR003838">
    <property type="entry name" value="ABC3_permease_C"/>
</dbReference>
<keyword evidence="2" id="KW-1003">Cell membrane</keyword>
<dbReference type="Pfam" id="PF02687">
    <property type="entry name" value="FtsX"/>
    <property type="match status" value="1"/>
</dbReference>
<reference evidence="10 11" key="1">
    <citation type="submission" date="2019-06" db="EMBL/GenBank/DDBJ databases">
        <title>Draft genome of Aliikangiella marina GYP-15.</title>
        <authorList>
            <person name="Wang G."/>
        </authorList>
    </citation>
    <scope>NUCLEOTIDE SEQUENCE [LARGE SCALE GENOMIC DNA]</scope>
    <source>
        <strain evidence="10 11">GYP-15</strain>
    </source>
</reference>
<evidence type="ECO:0000256" key="6">
    <source>
        <dbReference type="ARBA" id="ARBA00038076"/>
    </source>
</evidence>